<dbReference type="Proteomes" id="UP000256328">
    <property type="component" value="Unassembled WGS sequence"/>
</dbReference>
<protein>
    <recommendedName>
        <fullName evidence="3">Yeast cell wall synthesis Kre9/Knh1-like N-terminal domain-containing protein</fullName>
    </recommendedName>
</protein>
<dbReference type="EMBL" id="PDLN01000018">
    <property type="protein sequence ID" value="RDW61424.1"/>
    <property type="molecule type" value="Genomic_DNA"/>
</dbReference>
<proteinExistence type="predicted"/>
<accession>A0A3D8QJ11</accession>
<sequence>MQFSKTLLALASLFAASSAYTVLTPTLNSTISKGSNVDVTWSSVDTDASTFSIYLVNFATAHYPPTVLSLAQNVPQADGSLSVRIPCDVSSDYGWQINFINGTNTYVIYAQSSPFTLTGDCVDPTTTSSIPVSTTTTTASKYITVYDNSTTTATVTSIKTAVETVAFGSTPVIWFVQPSAVVAAGAMCPPAAQQTVTVSVFANGESVTCGSGSYPTSYPVSSPSATGNYSVPAGPQTTSAGVYSTGAVTATPTPSSIFKGAASSVQVGGGALALVAAAVAALL</sequence>
<keyword evidence="5" id="KW-1185">Reference proteome</keyword>
<comment type="caution">
    <text evidence="4">The sequence shown here is derived from an EMBL/GenBank/DDBJ whole genome shotgun (WGS) entry which is preliminary data.</text>
</comment>
<organism evidence="4 5">
    <name type="scientific">Coleophoma crateriformis</name>
    <dbReference type="NCBI Taxonomy" id="565419"/>
    <lineage>
        <taxon>Eukaryota</taxon>
        <taxon>Fungi</taxon>
        <taxon>Dikarya</taxon>
        <taxon>Ascomycota</taxon>
        <taxon>Pezizomycotina</taxon>
        <taxon>Leotiomycetes</taxon>
        <taxon>Helotiales</taxon>
        <taxon>Dermateaceae</taxon>
        <taxon>Coleophoma</taxon>
    </lineage>
</organism>
<evidence type="ECO:0000259" key="3">
    <source>
        <dbReference type="Pfam" id="PF10342"/>
    </source>
</evidence>
<feature type="chain" id="PRO_5017716798" description="Yeast cell wall synthesis Kre9/Knh1-like N-terminal domain-containing protein" evidence="2">
    <location>
        <begin position="20"/>
        <end position="283"/>
    </location>
</feature>
<evidence type="ECO:0000313" key="4">
    <source>
        <dbReference type="EMBL" id="RDW61424.1"/>
    </source>
</evidence>
<dbReference type="Pfam" id="PF10342">
    <property type="entry name" value="Kre9_KNH"/>
    <property type="match status" value="1"/>
</dbReference>
<evidence type="ECO:0000313" key="5">
    <source>
        <dbReference type="Proteomes" id="UP000256328"/>
    </source>
</evidence>
<reference evidence="4 5" key="1">
    <citation type="journal article" date="2018" name="IMA Fungus">
        <title>IMA Genome-F 9: Draft genome sequence of Annulohypoxylon stygium, Aspergillus mulundensis, Berkeleyomyces basicola (syn. Thielaviopsis basicola), Ceratocystis smalleyi, two Cercospora beticola strains, Coleophoma cylindrospora, Fusarium fracticaudum, Phialophora cf. hyalina, and Morchella septimelata.</title>
        <authorList>
            <person name="Wingfield B.D."/>
            <person name="Bills G.F."/>
            <person name="Dong Y."/>
            <person name="Huang W."/>
            <person name="Nel W.J."/>
            <person name="Swalarsk-Parry B.S."/>
            <person name="Vaghefi N."/>
            <person name="Wilken P.M."/>
            <person name="An Z."/>
            <person name="de Beer Z.W."/>
            <person name="De Vos L."/>
            <person name="Chen L."/>
            <person name="Duong T.A."/>
            <person name="Gao Y."/>
            <person name="Hammerbacher A."/>
            <person name="Kikkert J.R."/>
            <person name="Li Y."/>
            <person name="Li H."/>
            <person name="Li K."/>
            <person name="Li Q."/>
            <person name="Liu X."/>
            <person name="Ma X."/>
            <person name="Naidoo K."/>
            <person name="Pethybridge S.J."/>
            <person name="Sun J."/>
            <person name="Steenkamp E.T."/>
            <person name="van der Nest M.A."/>
            <person name="van Wyk S."/>
            <person name="Wingfield M.J."/>
            <person name="Xiong C."/>
            <person name="Yue Q."/>
            <person name="Zhang X."/>
        </authorList>
    </citation>
    <scope>NUCLEOTIDE SEQUENCE [LARGE SCALE GENOMIC DNA]</scope>
    <source>
        <strain evidence="4 5">BP5796</strain>
    </source>
</reference>
<gene>
    <name evidence="4" type="ORF">BP5796_11316</name>
</gene>
<dbReference type="OrthoDB" id="5420143at2759"/>
<feature type="domain" description="Yeast cell wall synthesis Kre9/Knh1-like N-terminal" evidence="3">
    <location>
        <begin position="24"/>
        <end position="117"/>
    </location>
</feature>
<dbReference type="InterPro" id="IPR052479">
    <property type="entry name" value="GPI-anchor_Adhesion_Reg"/>
</dbReference>
<dbReference type="PANTHER" id="PTHR35185:SF2">
    <property type="entry name" value="EXTRACELLULAR PROLINE-SERINE RICH PROTEIN (AFU_ORTHOLOGUE AFUA_8G07090)"/>
    <property type="match status" value="1"/>
</dbReference>
<evidence type="ECO:0000256" key="1">
    <source>
        <dbReference type="ARBA" id="ARBA00022729"/>
    </source>
</evidence>
<dbReference type="PANTHER" id="PTHR35185">
    <property type="entry name" value="SERINE/THREONINE-RICH PROTEIN ADG2-RELATED"/>
    <property type="match status" value="1"/>
</dbReference>
<dbReference type="AlphaFoldDB" id="A0A3D8QJ11"/>
<evidence type="ECO:0000256" key="2">
    <source>
        <dbReference type="SAM" id="SignalP"/>
    </source>
</evidence>
<name>A0A3D8QJ11_9HELO</name>
<keyword evidence="1 2" id="KW-0732">Signal</keyword>
<dbReference type="InterPro" id="IPR018466">
    <property type="entry name" value="Kre9/Knh1-like_N"/>
</dbReference>
<feature type="signal peptide" evidence="2">
    <location>
        <begin position="1"/>
        <end position="19"/>
    </location>
</feature>